<dbReference type="Gene3D" id="1.20.120.530">
    <property type="entry name" value="GntR ligand-binding domain-like"/>
    <property type="match status" value="1"/>
</dbReference>
<dbReference type="PROSITE" id="PS50949">
    <property type="entry name" value="HTH_GNTR"/>
    <property type="match status" value="1"/>
</dbReference>
<evidence type="ECO:0000259" key="4">
    <source>
        <dbReference type="PROSITE" id="PS50949"/>
    </source>
</evidence>
<dbReference type="InterPro" id="IPR011711">
    <property type="entry name" value="GntR_C"/>
</dbReference>
<organism evidence="5 6">
    <name type="scientific">Arthrobacter humicola</name>
    <dbReference type="NCBI Taxonomy" id="409291"/>
    <lineage>
        <taxon>Bacteria</taxon>
        <taxon>Bacillati</taxon>
        <taxon>Actinomycetota</taxon>
        <taxon>Actinomycetes</taxon>
        <taxon>Micrococcales</taxon>
        <taxon>Micrococcaceae</taxon>
        <taxon>Arthrobacter</taxon>
    </lineage>
</organism>
<dbReference type="InterPro" id="IPR000524">
    <property type="entry name" value="Tscrpt_reg_HTH_GntR"/>
</dbReference>
<dbReference type="Proteomes" id="UP001500102">
    <property type="component" value="Unassembled WGS sequence"/>
</dbReference>
<evidence type="ECO:0000313" key="6">
    <source>
        <dbReference type="Proteomes" id="UP001500102"/>
    </source>
</evidence>
<dbReference type="SUPFAM" id="SSF48008">
    <property type="entry name" value="GntR ligand-binding domain-like"/>
    <property type="match status" value="1"/>
</dbReference>
<dbReference type="InterPro" id="IPR036388">
    <property type="entry name" value="WH-like_DNA-bd_sf"/>
</dbReference>
<dbReference type="SMART" id="SM00895">
    <property type="entry name" value="FCD"/>
    <property type="match status" value="1"/>
</dbReference>
<reference evidence="5 6" key="1">
    <citation type="journal article" date="2019" name="Int. J. Syst. Evol. Microbiol.">
        <title>The Global Catalogue of Microorganisms (GCM) 10K type strain sequencing project: providing services to taxonomists for standard genome sequencing and annotation.</title>
        <authorList>
            <consortium name="The Broad Institute Genomics Platform"/>
            <consortium name="The Broad Institute Genome Sequencing Center for Infectious Disease"/>
            <person name="Wu L."/>
            <person name="Ma J."/>
        </authorList>
    </citation>
    <scope>NUCLEOTIDE SEQUENCE [LARGE SCALE GENOMIC DNA]</scope>
    <source>
        <strain evidence="5 6">JCM 15921</strain>
    </source>
</reference>
<keyword evidence="6" id="KW-1185">Reference proteome</keyword>
<gene>
    <name evidence="5" type="ORF">GCM10009825_12380</name>
</gene>
<evidence type="ECO:0000256" key="3">
    <source>
        <dbReference type="ARBA" id="ARBA00023163"/>
    </source>
</evidence>
<proteinExistence type="predicted"/>
<dbReference type="EMBL" id="BAAAQB010000014">
    <property type="protein sequence ID" value="GAA2131015.1"/>
    <property type="molecule type" value="Genomic_DNA"/>
</dbReference>
<dbReference type="Gene3D" id="1.10.10.10">
    <property type="entry name" value="Winged helix-like DNA-binding domain superfamily/Winged helix DNA-binding domain"/>
    <property type="match status" value="1"/>
</dbReference>
<evidence type="ECO:0000256" key="1">
    <source>
        <dbReference type="ARBA" id="ARBA00023015"/>
    </source>
</evidence>
<dbReference type="PRINTS" id="PR00035">
    <property type="entry name" value="HTHGNTR"/>
</dbReference>
<dbReference type="PANTHER" id="PTHR43537:SF41">
    <property type="entry name" value="TRANSCRIPTIONAL REGULATORY PROTEIN"/>
    <property type="match status" value="1"/>
</dbReference>
<dbReference type="PANTHER" id="PTHR43537">
    <property type="entry name" value="TRANSCRIPTIONAL REGULATOR, GNTR FAMILY"/>
    <property type="match status" value="1"/>
</dbReference>
<dbReference type="Pfam" id="PF07729">
    <property type="entry name" value="FCD"/>
    <property type="match status" value="1"/>
</dbReference>
<dbReference type="InterPro" id="IPR036390">
    <property type="entry name" value="WH_DNA-bd_sf"/>
</dbReference>
<dbReference type="InterPro" id="IPR008920">
    <property type="entry name" value="TF_FadR/GntR_C"/>
</dbReference>
<accession>A0ABN2YS10</accession>
<dbReference type="SUPFAM" id="SSF46785">
    <property type="entry name" value="Winged helix' DNA-binding domain"/>
    <property type="match status" value="1"/>
</dbReference>
<dbReference type="SMART" id="SM00345">
    <property type="entry name" value="HTH_GNTR"/>
    <property type="match status" value="1"/>
</dbReference>
<keyword evidence="2" id="KW-0238">DNA-binding</keyword>
<comment type="caution">
    <text evidence="5">The sequence shown here is derived from an EMBL/GenBank/DDBJ whole genome shotgun (WGS) entry which is preliminary data.</text>
</comment>
<evidence type="ECO:0000256" key="2">
    <source>
        <dbReference type="ARBA" id="ARBA00023125"/>
    </source>
</evidence>
<keyword evidence="1" id="KW-0805">Transcription regulation</keyword>
<dbReference type="RefSeq" id="WP_344363349.1">
    <property type="nucleotide sequence ID" value="NZ_BAAAQB010000014.1"/>
</dbReference>
<name>A0ABN2YS10_9MICC</name>
<evidence type="ECO:0000313" key="5">
    <source>
        <dbReference type="EMBL" id="GAA2131015.1"/>
    </source>
</evidence>
<protein>
    <submittedName>
        <fullName evidence="5">GntR family transcriptional regulator</fullName>
    </submittedName>
</protein>
<dbReference type="Pfam" id="PF00392">
    <property type="entry name" value="GntR"/>
    <property type="match status" value="1"/>
</dbReference>
<feature type="domain" description="HTH gntR-type" evidence="4">
    <location>
        <begin position="6"/>
        <end position="73"/>
    </location>
</feature>
<dbReference type="CDD" id="cd07377">
    <property type="entry name" value="WHTH_GntR"/>
    <property type="match status" value="1"/>
</dbReference>
<keyword evidence="3" id="KW-0804">Transcription</keyword>
<sequence>MVSRGEVASQRIADSLHGAVLRGELAPGERIRQEEIAEQFGASRLPVREALRILESEGLVTLKANSGAWVSRLNLEECVEIYKIRERVEPMLLAESIPNLTEETIGRLEELMHAIEDDEDIEKFLRLDREFHLLSYAGAPMPSAQNMVVRFWNTTQQYRRAFAQIIGHNRRWIIESEHKLLMEAIRRRDTEEAERVLLGHIRRTRLELANHPGIFATSEGQAG</sequence>